<protein>
    <submittedName>
        <fullName evidence="2">Uncharacterized protein</fullName>
    </submittedName>
</protein>
<dbReference type="AlphaFoldDB" id="A0A8H7TU31"/>
<evidence type="ECO:0000256" key="1">
    <source>
        <dbReference type="SAM" id="MobiDB-lite"/>
    </source>
</evidence>
<accession>A0A8H7TU31</accession>
<reference evidence="2" key="1">
    <citation type="submission" date="2020-10" db="EMBL/GenBank/DDBJ databases">
        <title>High-Quality Genome Resource of Clonostachys rosea strain S41 by Oxford Nanopore Long-Read Sequencing.</title>
        <authorList>
            <person name="Wang H."/>
        </authorList>
    </citation>
    <scope>NUCLEOTIDE SEQUENCE</scope>
    <source>
        <strain evidence="2">S41</strain>
    </source>
</reference>
<feature type="region of interest" description="Disordered" evidence="1">
    <location>
        <begin position="1"/>
        <end position="35"/>
    </location>
</feature>
<name>A0A8H7TU31_BIOOC</name>
<organism evidence="2 3">
    <name type="scientific">Bionectria ochroleuca</name>
    <name type="common">Gliocladium roseum</name>
    <dbReference type="NCBI Taxonomy" id="29856"/>
    <lineage>
        <taxon>Eukaryota</taxon>
        <taxon>Fungi</taxon>
        <taxon>Dikarya</taxon>
        <taxon>Ascomycota</taxon>
        <taxon>Pezizomycotina</taxon>
        <taxon>Sordariomycetes</taxon>
        <taxon>Hypocreomycetidae</taxon>
        <taxon>Hypocreales</taxon>
        <taxon>Bionectriaceae</taxon>
        <taxon>Clonostachys</taxon>
    </lineage>
</organism>
<feature type="compositionally biased region" description="Polar residues" evidence="1">
    <location>
        <begin position="1"/>
        <end position="12"/>
    </location>
</feature>
<proteinExistence type="predicted"/>
<sequence>MDHNSTMSSDTMPNLFPDRPIRPLPKRRLRERLSPQVAESIKYPPSMLNSVPLFQYPCSSKEEETHSNIAFTGSSGGCNKLSRQKVFQAAEMEGSMEQME</sequence>
<comment type="caution">
    <text evidence="2">The sequence shown here is derived from an EMBL/GenBank/DDBJ whole genome shotgun (WGS) entry which is preliminary data.</text>
</comment>
<gene>
    <name evidence="2" type="ORF">IM811_008187</name>
</gene>
<dbReference type="EMBL" id="JADCTT010000002">
    <property type="protein sequence ID" value="KAF9757243.1"/>
    <property type="molecule type" value="Genomic_DNA"/>
</dbReference>
<dbReference type="Proteomes" id="UP000616885">
    <property type="component" value="Unassembled WGS sequence"/>
</dbReference>
<evidence type="ECO:0000313" key="2">
    <source>
        <dbReference type="EMBL" id="KAF9757243.1"/>
    </source>
</evidence>
<evidence type="ECO:0000313" key="3">
    <source>
        <dbReference type="Proteomes" id="UP000616885"/>
    </source>
</evidence>